<name>A0ABN0Q005_ACILW</name>
<protein>
    <submittedName>
        <fullName evidence="1">Uncharacterized protein</fullName>
    </submittedName>
</protein>
<comment type="caution">
    <text evidence="1">The sequence shown here is derived from an EMBL/GenBank/DDBJ whole genome shotgun (WGS) entry which is preliminary data.</text>
</comment>
<dbReference type="EMBL" id="AYHO01000002">
    <property type="protein sequence ID" value="ESJ96028.1"/>
    <property type="molecule type" value="Genomic_DNA"/>
</dbReference>
<keyword evidence="2" id="KW-1185">Reference proteome</keyword>
<accession>A0ABN0Q005</accession>
<proteinExistence type="predicted"/>
<organism evidence="1 2">
    <name type="scientific">Acinetobacter lwoffii NCTC 5866 = CIP 64.10 = NIPH 512</name>
    <dbReference type="NCBI Taxonomy" id="981327"/>
    <lineage>
        <taxon>Bacteria</taxon>
        <taxon>Pseudomonadati</taxon>
        <taxon>Pseudomonadota</taxon>
        <taxon>Gammaproteobacteria</taxon>
        <taxon>Moraxellales</taxon>
        <taxon>Moraxellaceae</taxon>
        <taxon>Acinetobacter</taxon>
    </lineage>
</organism>
<dbReference type="RefSeq" id="WP_004646814.1">
    <property type="nucleotide sequence ID" value="NZ_KI530561.1"/>
</dbReference>
<reference evidence="1 2" key="1">
    <citation type="submission" date="2013-10" db="EMBL/GenBank/DDBJ databases">
        <title>The Genome Sequence of Acinetobacter lwoffii NIPH 512.</title>
        <authorList>
            <consortium name="The Broad Institute Genomics Platform"/>
            <consortium name="The Broad Institute Genome Sequencing Center for Infectious Disease"/>
            <person name="Cerqueira G."/>
            <person name="Feldgarden M."/>
            <person name="Courvalin P."/>
            <person name="Grillot-Courvalin C."/>
            <person name="Clermont D."/>
            <person name="Rocha E."/>
            <person name="Yoon E.-J."/>
            <person name="Nemec A."/>
            <person name="Young S.K."/>
            <person name="Zeng Q."/>
            <person name="Gargeya S."/>
            <person name="Fitzgerald M."/>
            <person name="Abouelleil A."/>
            <person name="Alvarado L."/>
            <person name="Berlin A.M."/>
            <person name="Chapman S.B."/>
            <person name="Gainer-Dewar J."/>
            <person name="Goldberg J."/>
            <person name="Gnerre S."/>
            <person name="Griggs A."/>
            <person name="Gujja S."/>
            <person name="Hansen M."/>
            <person name="Howarth C."/>
            <person name="Imamovic A."/>
            <person name="Ireland A."/>
            <person name="Larimer J."/>
            <person name="McCowan C."/>
            <person name="Murphy C."/>
            <person name="Pearson M."/>
            <person name="Poon T.W."/>
            <person name="Priest M."/>
            <person name="Roberts A."/>
            <person name="Saif S."/>
            <person name="Shea T."/>
            <person name="Sykes S."/>
            <person name="Wortman J."/>
            <person name="Nusbaum C."/>
            <person name="Birren B."/>
        </authorList>
    </citation>
    <scope>NUCLEOTIDE SEQUENCE [LARGE SCALE GENOMIC DNA]</scope>
    <source>
        <strain evidence="1 2">NIPH 512</strain>
    </source>
</reference>
<dbReference type="Proteomes" id="UP000018465">
    <property type="component" value="Unassembled WGS sequence"/>
</dbReference>
<gene>
    <name evidence="1" type="ORF">P800_00850</name>
</gene>
<sequence length="81" mass="9438">MEIKRERCVNTGNWIQMCDVLSEVTRNEYGDIQAQRMSHREINSARLQIVAGRFKKNRVVLNHCPFCGVDIHTEHKEPAND</sequence>
<evidence type="ECO:0000313" key="1">
    <source>
        <dbReference type="EMBL" id="ESJ96028.1"/>
    </source>
</evidence>
<evidence type="ECO:0000313" key="2">
    <source>
        <dbReference type="Proteomes" id="UP000018465"/>
    </source>
</evidence>